<feature type="transmembrane region" description="Helical" evidence="8">
    <location>
        <begin position="314"/>
        <end position="331"/>
    </location>
</feature>
<dbReference type="PANTHER" id="PTHR43029">
    <property type="entry name" value="AMMONIUM TRANSPORTER MEP2"/>
    <property type="match status" value="1"/>
</dbReference>
<feature type="transmembrane region" description="Helical" evidence="8">
    <location>
        <begin position="159"/>
        <end position="178"/>
    </location>
</feature>
<comment type="subcellular location">
    <subcellularLocation>
        <location evidence="8">Cell membrane</location>
        <topology evidence="8">Multi-pass membrane protein</topology>
    </subcellularLocation>
    <subcellularLocation>
        <location evidence="1">Membrane</location>
        <topology evidence="1">Multi-pass membrane protein</topology>
    </subcellularLocation>
</comment>
<feature type="transmembrane region" description="Helical" evidence="8">
    <location>
        <begin position="259"/>
        <end position="277"/>
    </location>
</feature>
<feature type="domain" description="Ammonium transporter AmtB-like" evidence="10">
    <location>
        <begin position="39"/>
        <end position="441"/>
    </location>
</feature>
<keyword evidence="4 8" id="KW-0812">Transmembrane</keyword>
<proteinExistence type="inferred from homology"/>
<evidence type="ECO:0000259" key="10">
    <source>
        <dbReference type="Pfam" id="PF00909"/>
    </source>
</evidence>
<feature type="transmembrane region" description="Helical" evidence="8">
    <location>
        <begin position="390"/>
        <end position="415"/>
    </location>
</feature>
<evidence type="ECO:0000256" key="6">
    <source>
        <dbReference type="ARBA" id="ARBA00023136"/>
    </source>
</evidence>
<dbReference type="InterPro" id="IPR024041">
    <property type="entry name" value="NH4_transpt_AmtB-like_dom"/>
</dbReference>
<evidence type="ECO:0000256" key="1">
    <source>
        <dbReference type="ARBA" id="ARBA00004141"/>
    </source>
</evidence>
<evidence type="ECO:0000256" key="3">
    <source>
        <dbReference type="ARBA" id="ARBA00022448"/>
    </source>
</evidence>
<keyword evidence="12" id="KW-1185">Reference proteome</keyword>
<keyword evidence="5 8" id="KW-1133">Transmembrane helix</keyword>
<feature type="transmembrane region" description="Helical" evidence="8">
    <location>
        <begin position="352"/>
        <end position="370"/>
    </location>
</feature>
<evidence type="ECO:0000256" key="5">
    <source>
        <dbReference type="ARBA" id="ARBA00022989"/>
    </source>
</evidence>
<dbReference type="Pfam" id="PF00909">
    <property type="entry name" value="Ammonium_transp"/>
    <property type="match status" value="1"/>
</dbReference>
<feature type="region of interest" description="Disordered" evidence="9">
    <location>
        <begin position="472"/>
        <end position="499"/>
    </location>
</feature>
<feature type="transmembrane region" description="Helical" evidence="8">
    <location>
        <begin position="184"/>
        <end position="209"/>
    </location>
</feature>
<reference evidence="11" key="1">
    <citation type="submission" date="2023-04" db="EMBL/GenBank/DDBJ databases">
        <title>Black Yeasts Isolated from many extreme environments.</title>
        <authorList>
            <person name="Coleine C."/>
            <person name="Stajich J.E."/>
            <person name="Selbmann L."/>
        </authorList>
    </citation>
    <scope>NUCLEOTIDE SEQUENCE</scope>
    <source>
        <strain evidence="11">CCFEE 5312</strain>
    </source>
</reference>
<organism evidence="11 12">
    <name type="scientific">Extremus antarcticus</name>
    <dbReference type="NCBI Taxonomy" id="702011"/>
    <lineage>
        <taxon>Eukaryota</taxon>
        <taxon>Fungi</taxon>
        <taxon>Dikarya</taxon>
        <taxon>Ascomycota</taxon>
        <taxon>Pezizomycotina</taxon>
        <taxon>Dothideomycetes</taxon>
        <taxon>Dothideomycetidae</taxon>
        <taxon>Mycosphaerellales</taxon>
        <taxon>Extremaceae</taxon>
        <taxon>Extremus</taxon>
    </lineage>
</organism>
<dbReference type="EMBL" id="JAWDJX010000016">
    <property type="protein sequence ID" value="KAK3053325.1"/>
    <property type="molecule type" value="Genomic_DNA"/>
</dbReference>
<name>A0AAJ0G8I8_9PEZI</name>
<gene>
    <name evidence="11" type="ORF">LTR09_005494</name>
</gene>
<evidence type="ECO:0000256" key="4">
    <source>
        <dbReference type="ARBA" id="ARBA00022692"/>
    </source>
</evidence>
<keyword evidence="3 8" id="KW-0813">Transport</keyword>
<dbReference type="Gene3D" id="1.10.3430.10">
    <property type="entry name" value="Ammonium transporter AmtB like domains"/>
    <property type="match status" value="1"/>
</dbReference>
<keyword evidence="6 8" id="KW-0472">Membrane</keyword>
<accession>A0AAJ0G8I8</accession>
<dbReference type="InterPro" id="IPR029020">
    <property type="entry name" value="Ammonium/urea_transptr"/>
</dbReference>
<comment type="similarity">
    <text evidence="2 8">Belongs to the ammonia transporter channel (TC 1.A.11.2) family.</text>
</comment>
<feature type="transmembrane region" description="Helical" evidence="8">
    <location>
        <begin position="289"/>
        <end position="308"/>
    </location>
</feature>
<evidence type="ECO:0000313" key="12">
    <source>
        <dbReference type="Proteomes" id="UP001271007"/>
    </source>
</evidence>
<keyword evidence="7 8" id="KW-0924">Ammonia transport</keyword>
<dbReference type="PROSITE" id="PS01219">
    <property type="entry name" value="AMMONIUM_TRANSP"/>
    <property type="match status" value="1"/>
</dbReference>
<dbReference type="InterPro" id="IPR001905">
    <property type="entry name" value="Ammonium_transpt"/>
</dbReference>
<feature type="transmembrane region" description="Helical" evidence="8">
    <location>
        <begin position="128"/>
        <end position="147"/>
    </location>
</feature>
<evidence type="ECO:0000256" key="8">
    <source>
        <dbReference type="RuleBase" id="RU362002"/>
    </source>
</evidence>
<dbReference type="NCBIfam" id="TIGR00836">
    <property type="entry name" value="amt"/>
    <property type="match status" value="1"/>
</dbReference>
<feature type="transmembrane region" description="Helical" evidence="8">
    <location>
        <begin position="68"/>
        <end position="89"/>
    </location>
</feature>
<dbReference type="InterPro" id="IPR018047">
    <property type="entry name" value="Ammonium_transpt_CS"/>
</dbReference>
<dbReference type="GO" id="GO:0005886">
    <property type="term" value="C:plasma membrane"/>
    <property type="evidence" value="ECO:0007669"/>
    <property type="project" value="UniProtKB-SubCell"/>
</dbReference>
<protein>
    <recommendedName>
        <fullName evidence="8">Ammonium transporter</fullName>
    </recommendedName>
</protein>
<dbReference type="AlphaFoldDB" id="A0AAJ0G8I8"/>
<evidence type="ECO:0000256" key="7">
    <source>
        <dbReference type="ARBA" id="ARBA00023177"/>
    </source>
</evidence>
<sequence>MATSFPPPQPTFNPAHPAGGNPQTVDVNAQYYGWEWEYVFQVIMGCFVFLIIPGIGLLYGGMARRKSALAMIFQSLLVMAVVTFQWTFWGFTLAFSRTGGPFIGDMSNFGMINTLAAPSWGSTVLPDIVFAFYELMFAACATMIVVGGSFERGRVLPSIIFGFCWVTVCYCPIAYWTWNANGWLYIFGALDFAGGGPVHISSGAAALAYALVLGKRSRYGEKHVYKPHNVTIVFLGTTLIWFGWFGFNGGSALNASVRGMVAIWNTNLAASMGVIGWTMFHYAFRGRKFTVIGACEGAIAGLVGITPAAGYVTVWYAAAIGFITAIVICLFEKLNEWLRIDDGLEVFKLHGIGGMVGAFLTGIFATAQISALDGIPTIVHGAVDGNGIQIARQLAEIAAIFSWSFVMSVIMLMILKFIPGMHLRVSDDVEEIGLDLDQFDDEVVGEWGNYDTEDGHDRRGSTIHGVPVAAPASAHVETGSDMTPVNEEDREHKLAKAEH</sequence>
<dbReference type="Proteomes" id="UP001271007">
    <property type="component" value="Unassembled WGS sequence"/>
</dbReference>
<feature type="transmembrane region" description="Helical" evidence="8">
    <location>
        <begin position="230"/>
        <end position="247"/>
    </location>
</feature>
<dbReference type="SUPFAM" id="SSF111352">
    <property type="entry name" value="Ammonium transporter"/>
    <property type="match status" value="1"/>
</dbReference>
<dbReference type="GO" id="GO:0008519">
    <property type="term" value="F:ammonium channel activity"/>
    <property type="evidence" value="ECO:0007669"/>
    <property type="project" value="InterPro"/>
</dbReference>
<evidence type="ECO:0000256" key="2">
    <source>
        <dbReference type="ARBA" id="ARBA00005887"/>
    </source>
</evidence>
<feature type="transmembrane region" description="Helical" evidence="8">
    <location>
        <begin position="38"/>
        <end position="61"/>
    </location>
</feature>
<dbReference type="PANTHER" id="PTHR43029:SF15">
    <property type="entry name" value="AMMONIUM TRANSPORTER"/>
    <property type="match status" value="1"/>
</dbReference>
<feature type="compositionally biased region" description="Basic and acidic residues" evidence="9">
    <location>
        <begin position="487"/>
        <end position="499"/>
    </location>
</feature>
<evidence type="ECO:0000256" key="9">
    <source>
        <dbReference type="SAM" id="MobiDB-lite"/>
    </source>
</evidence>
<evidence type="ECO:0000313" key="11">
    <source>
        <dbReference type="EMBL" id="KAK3053325.1"/>
    </source>
</evidence>
<comment type="caution">
    <text evidence="11">The sequence shown here is derived from an EMBL/GenBank/DDBJ whole genome shotgun (WGS) entry which is preliminary data.</text>
</comment>